<dbReference type="AlphaFoldDB" id="A0ABD1XU29"/>
<dbReference type="InterPro" id="IPR029058">
    <property type="entry name" value="AB_hydrolase_fold"/>
</dbReference>
<dbReference type="PANTHER" id="PTHR16138:SF7">
    <property type="entry name" value="PALMITOYL-PROTEIN THIOESTERASE ABHD10, MITOCHONDRIAL"/>
    <property type="match status" value="1"/>
</dbReference>
<gene>
    <name evidence="3" type="ORF">R1flu_023860</name>
</gene>
<accession>A0ABD1XU29</accession>
<dbReference type="GO" id="GO:0016787">
    <property type="term" value="F:hydrolase activity"/>
    <property type="evidence" value="ECO:0007669"/>
    <property type="project" value="UniProtKB-KW"/>
</dbReference>
<dbReference type="Proteomes" id="UP001605036">
    <property type="component" value="Unassembled WGS sequence"/>
</dbReference>
<dbReference type="EMBL" id="JBHFFA010000007">
    <property type="protein sequence ID" value="KAL2612168.1"/>
    <property type="molecule type" value="Genomic_DNA"/>
</dbReference>
<dbReference type="Pfam" id="PF12146">
    <property type="entry name" value="Hydrolase_4"/>
    <property type="match status" value="1"/>
</dbReference>
<organism evidence="3 4">
    <name type="scientific">Riccia fluitans</name>
    <dbReference type="NCBI Taxonomy" id="41844"/>
    <lineage>
        <taxon>Eukaryota</taxon>
        <taxon>Viridiplantae</taxon>
        <taxon>Streptophyta</taxon>
        <taxon>Embryophyta</taxon>
        <taxon>Marchantiophyta</taxon>
        <taxon>Marchantiopsida</taxon>
        <taxon>Marchantiidae</taxon>
        <taxon>Marchantiales</taxon>
        <taxon>Ricciaceae</taxon>
        <taxon>Riccia</taxon>
    </lineage>
</organism>
<dbReference type="InterPro" id="IPR022742">
    <property type="entry name" value="Hydrolase_4"/>
</dbReference>
<dbReference type="PANTHER" id="PTHR16138">
    <property type="entry name" value="MYCOPHENOLIC ACID ACYL-GLUCURONIDE ESTERASE, MITOCHONDRIAL"/>
    <property type="match status" value="1"/>
</dbReference>
<keyword evidence="4" id="KW-1185">Reference proteome</keyword>
<evidence type="ECO:0000313" key="4">
    <source>
        <dbReference type="Proteomes" id="UP001605036"/>
    </source>
</evidence>
<evidence type="ECO:0000259" key="2">
    <source>
        <dbReference type="Pfam" id="PF12146"/>
    </source>
</evidence>
<name>A0ABD1XU29_9MARC</name>
<reference evidence="3 4" key="1">
    <citation type="submission" date="2024-09" db="EMBL/GenBank/DDBJ databases">
        <title>Chromosome-scale assembly of Riccia fluitans.</title>
        <authorList>
            <person name="Paukszto L."/>
            <person name="Sawicki J."/>
            <person name="Karawczyk K."/>
            <person name="Piernik-Szablinska J."/>
            <person name="Szczecinska M."/>
            <person name="Mazdziarz M."/>
        </authorList>
    </citation>
    <scope>NUCLEOTIDE SEQUENCE [LARGE SCALE GENOMIC DNA]</scope>
    <source>
        <strain evidence="3">Rf_01</strain>
        <tissue evidence="3">Aerial parts of the thallus</tissue>
    </source>
</reference>
<keyword evidence="1" id="KW-0378">Hydrolase</keyword>
<sequence>MSDEVIKFAMSPSDWISLQKHERVVSKETSDHQPGVVYVNGFKSVMDGQKVTALRQWAVNKNVDFLVYDHYGHGQSSGEFKDATVGRWYHDLCLVLEQQTQGPQILVGCSMGFWLALLVILRAQRSLKRRITGLLGIAPALNFTESLMIDMTETQLEFEGGAGMYRRQSAYSETGFYDIPINLLIEGKHHCVVPPYEVGVPVRLIHGLQDSEVAYTETLALLKDLQSEHVDVLLVKDGDHRLSREEDLEKIVFLLDNLLVQVGAHIAEDEPVIWRDNPLQRWDSQGANPSPIIRKRGSL</sequence>
<dbReference type="Gene3D" id="3.40.50.1820">
    <property type="entry name" value="alpha/beta hydrolase"/>
    <property type="match status" value="1"/>
</dbReference>
<dbReference type="InterPro" id="IPR052382">
    <property type="entry name" value="ABHD10_acyl-thioesterase"/>
</dbReference>
<evidence type="ECO:0000313" key="3">
    <source>
        <dbReference type="EMBL" id="KAL2612168.1"/>
    </source>
</evidence>
<feature type="domain" description="Serine aminopeptidase S33" evidence="2">
    <location>
        <begin position="50"/>
        <end position="147"/>
    </location>
</feature>
<comment type="caution">
    <text evidence="3">The sequence shown here is derived from an EMBL/GenBank/DDBJ whole genome shotgun (WGS) entry which is preliminary data.</text>
</comment>
<evidence type="ECO:0000256" key="1">
    <source>
        <dbReference type="ARBA" id="ARBA00022801"/>
    </source>
</evidence>
<protein>
    <recommendedName>
        <fullName evidence="2">Serine aminopeptidase S33 domain-containing protein</fullName>
    </recommendedName>
</protein>
<proteinExistence type="predicted"/>
<dbReference type="SUPFAM" id="SSF53474">
    <property type="entry name" value="alpha/beta-Hydrolases"/>
    <property type="match status" value="1"/>
</dbReference>